<dbReference type="InterPro" id="IPR001509">
    <property type="entry name" value="Epimerase_deHydtase"/>
</dbReference>
<dbReference type="Pfam" id="PF01370">
    <property type="entry name" value="Epimerase"/>
    <property type="match status" value="1"/>
</dbReference>
<feature type="domain" description="NAD-dependent epimerase/dehydratase" evidence="1">
    <location>
        <begin position="5"/>
        <end position="178"/>
    </location>
</feature>
<proteinExistence type="predicted"/>
<protein>
    <submittedName>
        <fullName evidence="2">NAD(P)-dependent oxidoreductase</fullName>
    </submittedName>
</protein>
<name>A0A6G6WJ77_9ACTN</name>
<dbReference type="InterPro" id="IPR036291">
    <property type="entry name" value="NAD(P)-bd_dom_sf"/>
</dbReference>
<evidence type="ECO:0000259" key="1">
    <source>
        <dbReference type="Pfam" id="PF01370"/>
    </source>
</evidence>
<dbReference type="PANTHER" id="PTHR48079">
    <property type="entry name" value="PROTEIN YEEZ"/>
    <property type="match status" value="1"/>
</dbReference>
<accession>A0A6G6WJ77</accession>
<reference evidence="2 3" key="1">
    <citation type="submission" date="2020-02" db="EMBL/GenBank/DDBJ databases">
        <title>Full genome sequence of Nocardioides sp. R-3366.</title>
        <authorList>
            <person name="Im W.-T."/>
        </authorList>
    </citation>
    <scope>NUCLEOTIDE SEQUENCE [LARGE SCALE GENOMIC DNA]</scope>
    <source>
        <strain evidence="2 3">R-3366</strain>
    </source>
</reference>
<dbReference type="GO" id="GO:0004029">
    <property type="term" value="F:aldehyde dehydrogenase (NAD+) activity"/>
    <property type="evidence" value="ECO:0007669"/>
    <property type="project" value="TreeGrafter"/>
</dbReference>
<evidence type="ECO:0000313" key="3">
    <source>
        <dbReference type="Proteomes" id="UP000502996"/>
    </source>
</evidence>
<dbReference type="Gene3D" id="3.40.50.720">
    <property type="entry name" value="NAD(P)-binding Rossmann-like Domain"/>
    <property type="match status" value="1"/>
</dbReference>
<organism evidence="2 3">
    <name type="scientific">Nocardioides anomalus</name>
    <dbReference type="NCBI Taxonomy" id="2712223"/>
    <lineage>
        <taxon>Bacteria</taxon>
        <taxon>Bacillati</taxon>
        <taxon>Actinomycetota</taxon>
        <taxon>Actinomycetes</taxon>
        <taxon>Propionibacteriales</taxon>
        <taxon>Nocardioidaceae</taxon>
        <taxon>Nocardioides</taxon>
    </lineage>
</organism>
<dbReference type="GO" id="GO:0005737">
    <property type="term" value="C:cytoplasm"/>
    <property type="evidence" value="ECO:0007669"/>
    <property type="project" value="TreeGrafter"/>
</dbReference>
<dbReference type="SUPFAM" id="SSF51735">
    <property type="entry name" value="NAD(P)-binding Rossmann-fold domains"/>
    <property type="match status" value="1"/>
</dbReference>
<gene>
    <name evidence="2" type="ORF">G5V58_22675</name>
</gene>
<sequence length="272" mass="28689">MSTLLLTGATGLVGSRLLPRLVADGHDCRVLVRREQPLPDGATAVLGDLDDPTTLRAATEGVAAVVHLAALFRTDDEAAIWRANLDGTRHLLDAVTAHAPAARFVMASTGNVYDHDQARPGQEDDSCHPTAAYPASKVAAEALLRESGLTWSVLRLPFVYGEGDGHLASMPTLAERFGLHPAHTYSVAHHRDVAAAVRLALTGALDGRIANLADDAPVTVYDMARLAGSPIDGSAEPLAHPWAGRMDSSLLRSLGFRPAVPTIWDAAAQGIL</sequence>
<evidence type="ECO:0000313" key="2">
    <source>
        <dbReference type="EMBL" id="QIG45193.1"/>
    </source>
</evidence>
<dbReference type="AlphaFoldDB" id="A0A6G6WJ77"/>
<dbReference type="Proteomes" id="UP000502996">
    <property type="component" value="Chromosome"/>
</dbReference>
<keyword evidence="3" id="KW-1185">Reference proteome</keyword>
<dbReference type="PANTHER" id="PTHR48079:SF6">
    <property type="entry name" value="NAD(P)-BINDING DOMAIN-CONTAINING PROTEIN-RELATED"/>
    <property type="match status" value="1"/>
</dbReference>
<dbReference type="KEGG" id="nano:G5V58_22675"/>
<dbReference type="RefSeq" id="WP_165237511.1">
    <property type="nucleotide sequence ID" value="NZ_CP049257.1"/>
</dbReference>
<dbReference type="EMBL" id="CP049257">
    <property type="protein sequence ID" value="QIG45193.1"/>
    <property type="molecule type" value="Genomic_DNA"/>
</dbReference>
<dbReference type="InterPro" id="IPR051783">
    <property type="entry name" value="NAD(P)-dependent_oxidoreduct"/>
</dbReference>